<protein>
    <recommendedName>
        <fullName evidence="4">Gag-pro-like protein</fullName>
    </recommendedName>
</protein>
<dbReference type="AlphaFoldDB" id="A0A9D5B8X2"/>
<gene>
    <name evidence="2" type="ORF">KIW84_024086</name>
</gene>
<feature type="compositionally biased region" description="Low complexity" evidence="1">
    <location>
        <begin position="146"/>
        <end position="162"/>
    </location>
</feature>
<reference evidence="2 3" key="1">
    <citation type="journal article" date="2022" name="Nat. Genet.">
        <title>Improved pea reference genome and pan-genome highlight genomic features and evolutionary characteristics.</title>
        <authorList>
            <person name="Yang T."/>
            <person name="Liu R."/>
            <person name="Luo Y."/>
            <person name="Hu S."/>
            <person name="Wang D."/>
            <person name="Wang C."/>
            <person name="Pandey M.K."/>
            <person name="Ge S."/>
            <person name="Xu Q."/>
            <person name="Li N."/>
            <person name="Li G."/>
            <person name="Huang Y."/>
            <person name="Saxena R.K."/>
            <person name="Ji Y."/>
            <person name="Li M."/>
            <person name="Yan X."/>
            <person name="He Y."/>
            <person name="Liu Y."/>
            <person name="Wang X."/>
            <person name="Xiang C."/>
            <person name="Varshney R.K."/>
            <person name="Ding H."/>
            <person name="Gao S."/>
            <person name="Zong X."/>
        </authorList>
    </citation>
    <scope>NUCLEOTIDE SEQUENCE [LARGE SCALE GENOMIC DNA]</scope>
    <source>
        <strain evidence="2 3">cv. Zhongwan 6</strain>
    </source>
</reference>
<evidence type="ECO:0000256" key="1">
    <source>
        <dbReference type="SAM" id="MobiDB-lite"/>
    </source>
</evidence>
<evidence type="ECO:0000313" key="3">
    <source>
        <dbReference type="Proteomes" id="UP001058974"/>
    </source>
</evidence>
<organism evidence="2 3">
    <name type="scientific">Pisum sativum</name>
    <name type="common">Garden pea</name>
    <name type="synonym">Lathyrus oleraceus</name>
    <dbReference type="NCBI Taxonomy" id="3888"/>
    <lineage>
        <taxon>Eukaryota</taxon>
        <taxon>Viridiplantae</taxon>
        <taxon>Streptophyta</taxon>
        <taxon>Embryophyta</taxon>
        <taxon>Tracheophyta</taxon>
        <taxon>Spermatophyta</taxon>
        <taxon>Magnoliopsida</taxon>
        <taxon>eudicotyledons</taxon>
        <taxon>Gunneridae</taxon>
        <taxon>Pentapetalae</taxon>
        <taxon>rosids</taxon>
        <taxon>fabids</taxon>
        <taxon>Fabales</taxon>
        <taxon>Fabaceae</taxon>
        <taxon>Papilionoideae</taxon>
        <taxon>50 kb inversion clade</taxon>
        <taxon>NPAAA clade</taxon>
        <taxon>Hologalegina</taxon>
        <taxon>IRL clade</taxon>
        <taxon>Fabeae</taxon>
        <taxon>Lathyrus</taxon>
    </lineage>
</organism>
<dbReference type="Gene3D" id="2.40.70.10">
    <property type="entry name" value="Acid Proteases"/>
    <property type="match status" value="1"/>
</dbReference>
<feature type="compositionally biased region" description="Polar residues" evidence="1">
    <location>
        <begin position="163"/>
        <end position="173"/>
    </location>
</feature>
<dbReference type="Proteomes" id="UP001058974">
    <property type="component" value="Chromosome 2"/>
</dbReference>
<dbReference type="PANTHER" id="PTHR32108:SF9">
    <property type="entry name" value="REVERSE TRANSCRIPTASE RNASE H-LIKE DOMAIN-CONTAINING PROTEIN"/>
    <property type="match status" value="1"/>
</dbReference>
<dbReference type="InterPro" id="IPR021109">
    <property type="entry name" value="Peptidase_aspartic_dom_sf"/>
</dbReference>
<keyword evidence="3" id="KW-1185">Reference proteome</keyword>
<proteinExistence type="predicted"/>
<name>A0A9D5B8X2_PEA</name>
<sequence length="679" mass="76899">MAPDMDQLRAMSQKDKETFKEYAQRWRELEAQIVPPLEEKEMTKIFLKALSFFYYEIMIASAPSEFTKMVNMGMRLEEGVREGRLSREDGSSAKKYGGFARKKEGETHVVSSLVKRRPSVRRKEVRPTNNQHHVAHIAPAFREVHQQQLQQQQHRQQQQAYQPRNNNNTSTSNYERKRVTFDPIPMTYVELYPSLIDRKLITPRDPPTVPTNPQWWYKPELHCVYHSGAPEHDMDNCPNVKKNPLPEHGKAAVNMVQGCPGKYKVLYVHDIRQSLVEMYKLLCENSHYEHDHERCQVCTINERGCRQVKRDIQGMIDQRMIEILQNRNEDEVDVISPVFRIPEPVVIKYDGSKKKVSPALVIKPVGPIPYVSDKVVPYRYNAVMLEDGKEVSLPSTFVVSILDVSGVARSGRVFSAPPKSHEDVMKKTAANLRVLDVAYVYHDVTIEQFDSIVANITACNNLSFCDTDIPEEGKDHNLALHISMNCKDDALSNVLVDTRSSLNVLQKFTLAKLSYQGPPMRQSGVVVKAFDGSRKTVIGELELPIKNGPSDFQITFQVMDIHPSYSFLLGRPWIHEAGVVTSTLHQKLKKGLSSFVSYNDAKLAIEHGATTGLGKMIKLEDNKSRAGIGYSSGVSNDRGLFQNGGFIHTVEDQEAATIVEDDKEEDLGNFVIPGGIYNN</sequence>
<comment type="caution">
    <text evidence="2">The sequence shown here is derived from an EMBL/GenBank/DDBJ whole genome shotgun (WGS) entry which is preliminary data.</text>
</comment>
<dbReference type="Gramene" id="Psat02G0408600-T1">
    <property type="protein sequence ID" value="KAI5438203.1"/>
    <property type="gene ID" value="KIW84_024086"/>
</dbReference>
<dbReference type="CDD" id="cd00303">
    <property type="entry name" value="retropepsin_like"/>
    <property type="match status" value="1"/>
</dbReference>
<feature type="region of interest" description="Disordered" evidence="1">
    <location>
        <begin position="144"/>
        <end position="175"/>
    </location>
</feature>
<dbReference type="EMBL" id="JAMSHJ010000002">
    <property type="protein sequence ID" value="KAI5438203.1"/>
    <property type="molecule type" value="Genomic_DNA"/>
</dbReference>
<evidence type="ECO:0000313" key="2">
    <source>
        <dbReference type="EMBL" id="KAI5438203.1"/>
    </source>
</evidence>
<accession>A0A9D5B8X2</accession>
<evidence type="ECO:0008006" key="4">
    <source>
        <dbReference type="Google" id="ProtNLM"/>
    </source>
</evidence>
<dbReference type="PANTHER" id="PTHR32108">
    <property type="entry name" value="DNA-DIRECTED RNA POLYMERASE SUBUNIT ALPHA"/>
    <property type="match status" value="1"/>
</dbReference>